<dbReference type="EMBL" id="CP049074">
    <property type="protein sequence ID" value="QKQ99571.1"/>
    <property type="molecule type" value="Genomic_DNA"/>
</dbReference>
<gene>
    <name evidence="2" type="ORF">GWK48_03435</name>
</gene>
<protein>
    <submittedName>
        <fullName evidence="2">Uncharacterized protein</fullName>
    </submittedName>
</protein>
<dbReference type="AlphaFoldDB" id="A0A6N0NS86"/>
<keyword evidence="3" id="KW-1185">Reference proteome</keyword>
<dbReference type="GeneID" id="55640970"/>
<dbReference type="RefSeq" id="WP_174629634.1">
    <property type="nucleotide sequence ID" value="NZ_CP049074.1"/>
</dbReference>
<dbReference type="Proteomes" id="UP000509301">
    <property type="component" value="Chromosome"/>
</dbReference>
<dbReference type="KEGG" id="mten:GWK48_03435"/>
<reference evidence="2 3" key="1">
    <citation type="submission" date="2020-02" db="EMBL/GenBank/DDBJ databases">
        <title>Comparative genome analysis reveals the metabolism and evolution of the thermophilic archaeal genus Metallosphaera.</title>
        <authorList>
            <person name="Jiang C."/>
        </authorList>
    </citation>
    <scope>NUCLEOTIDE SEQUENCE [LARGE SCALE GENOMIC DNA]</scope>
    <source>
        <strain evidence="2 3">Ric-A</strain>
    </source>
</reference>
<keyword evidence="1" id="KW-0472">Membrane</keyword>
<keyword evidence="1" id="KW-1133">Transmembrane helix</keyword>
<feature type="transmembrane region" description="Helical" evidence="1">
    <location>
        <begin position="123"/>
        <end position="146"/>
    </location>
</feature>
<feature type="transmembrane region" description="Helical" evidence="1">
    <location>
        <begin position="54"/>
        <end position="79"/>
    </location>
</feature>
<feature type="transmembrane region" description="Helical" evidence="1">
    <location>
        <begin position="12"/>
        <end position="34"/>
    </location>
</feature>
<name>A0A6N0NS86_9CREN</name>
<proteinExistence type="predicted"/>
<accession>A0A6N0NS86</accession>
<evidence type="ECO:0000256" key="1">
    <source>
        <dbReference type="SAM" id="Phobius"/>
    </source>
</evidence>
<dbReference type="OrthoDB" id="34086at2157"/>
<organism evidence="2 3">
    <name type="scientific">Metallosphaera tengchongensis</name>
    <dbReference type="NCBI Taxonomy" id="1532350"/>
    <lineage>
        <taxon>Archaea</taxon>
        <taxon>Thermoproteota</taxon>
        <taxon>Thermoprotei</taxon>
        <taxon>Sulfolobales</taxon>
        <taxon>Sulfolobaceae</taxon>
        <taxon>Metallosphaera</taxon>
    </lineage>
</organism>
<keyword evidence="1" id="KW-0812">Transmembrane</keyword>
<sequence>MSQNSIFNYLRYSTIISYFFSSIAAVVFMVLAIIRATFDAAYAYDISGTYQVPNIALLALEVGTPIFSIMFDAIVILGIQLMLNKIYLMNIMKSSLVIILMLVIFASVLTSKVGSPFDELTQTIFIGSGVFAMVFNGVAMIISIWMRNIERKMYE</sequence>
<evidence type="ECO:0000313" key="3">
    <source>
        <dbReference type="Proteomes" id="UP000509301"/>
    </source>
</evidence>
<feature type="transmembrane region" description="Helical" evidence="1">
    <location>
        <begin position="91"/>
        <end position="111"/>
    </location>
</feature>
<evidence type="ECO:0000313" key="2">
    <source>
        <dbReference type="EMBL" id="QKQ99571.1"/>
    </source>
</evidence>